<reference evidence="1" key="2">
    <citation type="submission" date="2023-05" db="EMBL/GenBank/DDBJ databases">
        <authorList>
            <consortium name="Lawrence Berkeley National Laboratory"/>
            <person name="Steindorff A."/>
            <person name="Hensen N."/>
            <person name="Bonometti L."/>
            <person name="Westerberg I."/>
            <person name="Brannstrom I.O."/>
            <person name="Guillou S."/>
            <person name="Cros-Aarteil S."/>
            <person name="Calhoun S."/>
            <person name="Haridas S."/>
            <person name="Kuo A."/>
            <person name="Mondo S."/>
            <person name="Pangilinan J."/>
            <person name="Riley R."/>
            <person name="Labutti K."/>
            <person name="Andreopoulos B."/>
            <person name="Lipzen A."/>
            <person name="Chen C."/>
            <person name="Yanf M."/>
            <person name="Daum C."/>
            <person name="Ng V."/>
            <person name="Clum A."/>
            <person name="Ohm R."/>
            <person name="Martin F."/>
            <person name="Silar P."/>
            <person name="Natvig D."/>
            <person name="Lalanne C."/>
            <person name="Gautier V."/>
            <person name="Ament-Velasquez S.L."/>
            <person name="Kruys A."/>
            <person name="Hutchinson M.I."/>
            <person name="Powell A.J."/>
            <person name="Barry K."/>
            <person name="Miller A.N."/>
            <person name="Grigoriev I.V."/>
            <person name="Debuchy R."/>
            <person name="Gladieux P."/>
            <person name="Thoren M.H."/>
            <person name="Johannesson H."/>
        </authorList>
    </citation>
    <scope>NUCLEOTIDE SEQUENCE</scope>
    <source>
        <strain evidence="1">CBS 508.74</strain>
    </source>
</reference>
<comment type="caution">
    <text evidence="1">The sequence shown here is derived from an EMBL/GenBank/DDBJ whole genome shotgun (WGS) entry which is preliminary data.</text>
</comment>
<protein>
    <submittedName>
        <fullName evidence="1">Uncharacterized protein</fullName>
    </submittedName>
</protein>
<keyword evidence="2" id="KW-1185">Reference proteome</keyword>
<sequence>MSLIDGQLTADKIGSDGLALERIFDLDQNYFQVGGFGTPLLSHKRYDPTLKCALLHAAYVACTCLCTVDL</sequence>
<reference evidence="1" key="1">
    <citation type="journal article" date="2023" name="Mol. Phylogenet. Evol.">
        <title>Genome-scale phylogeny and comparative genomics of the fungal order Sordariales.</title>
        <authorList>
            <person name="Hensen N."/>
            <person name="Bonometti L."/>
            <person name="Westerberg I."/>
            <person name="Brannstrom I.O."/>
            <person name="Guillou S."/>
            <person name="Cros-Aarteil S."/>
            <person name="Calhoun S."/>
            <person name="Haridas S."/>
            <person name="Kuo A."/>
            <person name="Mondo S."/>
            <person name="Pangilinan J."/>
            <person name="Riley R."/>
            <person name="LaButti K."/>
            <person name="Andreopoulos B."/>
            <person name="Lipzen A."/>
            <person name="Chen C."/>
            <person name="Yan M."/>
            <person name="Daum C."/>
            <person name="Ng V."/>
            <person name="Clum A."/>
            <person name="Steindorff A."/>
            <person name="Ohm R.A."/>
            <person name="Martin F."/>
            <person name="Silar P."/>
            <person name="Natvig D.O."/>
            <person name="Lalanne C."/>
            <person name="Gautier V."/>
            <person name="Ament-Velasquez S.L."/>
            <person name="Kruys A."/>
            <person name="Hutchinson M.I."/>
            <person name="Powell A.J."/>
            <person name="Barry K."/>
            <person name="Miller A.N."/>
            <person name="Grigoriev I.V."/>
            <person name="Debuchy R."/>
            <person name="Gladieux P."/>
            <person name="Hiltunen Thoren M."/>
            <person name="Johannesson H."/>
        </authorList>
    </citation>
    <scope>NUCLEOTIDE SEQUENCE</scope>
    <source>
        <strain evidence="1">CBS 508.74</strain>
    </source>
</reference>
<name>A0AAN6YWI2_9PEZI</name>
<evidence type="ECO:0000313" key="1">
    <source>
        <dbReference type="EMBL" id="KAK4116362.1"/>
    </source>
</evidence>
<dbReference type="RefSeq" id="XP_064673932.1">
    <property type="nucleotide sequence ID" value="XM_064814299.1"/>
</dbReference>
<gene>
    <name evidence="1" type="ORF">N656DRAFT_774602</name>
</gene>
<dbReference type="AlphaFoldDB" id="A0AAN6YWI2"/>
<dbReference type="EMBL" id="MU853333">
    <property type="protein sequence ID" value="KAK4116362.1"/>
    <property type="molecule type" value="Genomic_DNA"/>
</dbReference>
<organism evidence="1 2">
    <name type="scientific">Canariomyces notabilis</name>
    <dbReference type="NCBI Taxonomy" id="2074819"/>
    <lineage>
        <taxon>Eukaryota</taxon>
        <taxon>Fungi</taxon>
        <taxon>Dikarya</taxon>
        <taxon>Ascomycota</taxon>
        <taxon>Pezizomycotina</taxon>
        <taxon>Sordariomycetes</taxon>
        <taxon>Sordariomycetidae</taxon>
        <taxon>Sordariales</taxon>
        <taxon>Chaetomiaceae</taxon>
        <taxon>Canariomyces</taxon>
    </lineage>
</organism>
<evidence type="ECO:0000313" key="2">
    <source>
        <dbReference type="Proteomes" id="UP001302812"/>
    </source>
</evidence>
<dbReference type="GeneID" id="89938424"/>
<proteinExistence type="predicted"/>
<accession>A0AAN6YWI2</accession>
<dbReference type="Proteomes" id="UP001302812">
    <property type="component" value="Unassembled WGS sequence"/>
</dbReference>